<dbReference type="InterPro" id="IPR003593">
    <property type="entry name" value="AAA+_ATPase"/>
</dbReference>
<dbReference type="EMBL" id="CP064788">
    <property type="protein sequence ID" value="QSG09157.1"/>
    <property type="molecule type" value="Genomic_DNA"/>
</dbReference>
<dbReference type="GO" id="GO:0005524">
    <property type="term" value="F:ATP binding"/>
    <property type="evidence" value="ECO:0007669"/>
    <property type="project" value="UniProtKB-KW"/>
</dbReference>
<dbReference type="InterPro" id="IPR027417">
    <property type="entry name" value="P-loop_NTPase"/>
</dbReference>
<dbReference type="PANTHER" id="PTHR43335">
    <property type="entry name" value="ABC TRANSPORTER, ATP-BINDING PROTEIN"/>
    <property type="match status" value="1"/>
</dbReference>
<dbReference type="InterPro" id="IPR003439">
    <property type="entry name" value="ABC_transporter-like_ATP-bd"/>
</dbReference>
<proteinExistence type="inferred from homology"/>
<dbReference type="PROSITE" id="PS00211">
    <property type="entry name" value="ABC_TRANSPORTER_1"/>
    <property type="match status" value="1"/>
</dbReference>
<accession>A0A897N8Z6</accession>
<dbReference type="CDD" id="cd03230">
    <property type="entry name" value="ABC_DR_subfamily_A"/>
    <property type="match status" value="1"/>
</dbReference>
<dbReference type="KEGG" id="hds:HSR122_1771"/>
<evidence type="ECO:0000256" key="1">
    <source>
        <dbReference type="ARBA" id="ARBA00005417"/>
    </source>
</evidence>
<keyword evidence="4" id="KW-0067">ATP-binding</keyword>
<dbReference type="GeneID" id="68852389"/>
<dbReference type="GO" id="GO:0016887">
    <property type="term" value="F:ATP hydrolysis activity"/>
    <property type="evidence" value="ECO:0007669"/>
    <property type="project" value="InterPro"/>
</dbReference>
<protein>
    <submittedName>
        <fullName evidence="6">ABC-type multidrug transport system, ATPase component</fullName>
    </submittedName>
</protein>
<dbReference type="Gene3D" id="3.40.50.300">
    <property type="entry name" value="P-loop containing nucleotide triphosphate hydrolases"/>
    <property type="match status" value="1"/>
</dbReference>
<keyword evidence="7" id="KW-1185">Reference proteome</keyword>
<gene>
    <name evidence="6" type="primary">ccmA12</name>
    <name evidence="6" type="ORF">HSR122_1771</name>
</gene>
<evidence type="ECO:0000256" key="2">
    <source>
        <dbReference type="ARBA" id="ARBA00022448"/>
    </source>
</evidence>
<keyword evidence="2" id="KW-0813">Transport</keyword>
<dbReference type="PANTHER" id="PTHR43335:SF4">
    <property type="entry name" value="ABC TRANSPORTER, ATP-BINDING PROTEIN"/>
    <property type="match status" value="1"/>
</dbReference>
<name>A0A897N8Z6_9EURY</name>
<keyword evidence="3" id="KW-0547">Nucleotide-binding</keyword>
<sequence length="303" mass="32307">MTAIELSGLTKRFGESVTALRGVDLRVDEGEVFGFLGPNGAGKSTTINILLDFVRPTSGTARVLGMDAQRDSQDVRRRTGVLPEGYKVYDRLTARHHVEFVVESKGTSDDPGVILERVGLADAIDRKAGGFSKGMKQRLTLGMALVGDPDLLILDEPSTGLDPSGVQDVRQIVNEEADRGTTVFFSSHILSQVEAVCDRVGILREGELVAVDTIEGLREAAGTQATLQVTADGITDDAIEAVRSLSGVSSVNETDGTLTASVDDGAKMEVVTTLEDHGANVSDFETEEASLEELFMSYTGGER</sequence>
<evidence type="ECO:0000256" key="3">
    <source>
        <dbReference type="ARBA" id="ARBA00022741"/>
    </source>
</evidence>
<comment type="similarity">
    <text evidence="1">Belongs to the ABC transporter superfamily.</text>
</comment>
<dbReference type="Pfam" id="PF13732">
    <property type="entry name" value="DrrA1-3_C"/>
    <property type="match status" value="1"/>
</dbReference>
<evidence type="ECO:0000256" key="4">
    <source>
        <dbReference type="ARBA" id="ARBA00022840"/>
    </source>
</evidence>
<organism evidence="6 7">
    <name type="scientific">Halapricum desulfuricans</name>
    <dbReference type="NCBI Taxonomy" id="2841257"/>
    <lineage>
        <taxon>Archaea</taxon>
        <taxon>Methanobacteriati</taxon>
        <taxon>Methanobacteriota</taxon>
        <taxon>Stenosarchaea group</taxon>
        <taxon>Halobacteria</taxon>
        <taxon>Halobacteriales</taxon>
        <taxon>Haloarculaceae</taxon>
        <taxon>Halapricum</taxon>
    </lineage>
</organism>
<dbReference type="SMART" id="SM00382">
    <property type="entry name" value="AAA"/>
    <property type="match status" value="1"/>
</dbReference>
<dbReference type="SUPFAM" id="SSF52540">
    <property type="entry name" value="P-loop containing nucleoside triphosphate hydrolases"/>
    <property type="match status" value="1"/>
</dbReference>
<dbReference type="AlphaFoldDB" id="A0A897N8Z6"/>
<dbReference type="RefSeq" id="WP_229109167.1">
    <property type="nucleotide sequence ID" value="NZ_CP064788.1"/>
</dbReference>
<evidence type="ECO:0000259" key="5">
    <source>
        <dbReference type="PROSITE" id="PS50893"/>
    </source>
</evidence>
<feature type="domain" description="ABC transporter" evidence="5">
    <location>
        <begin position="4"/>
        <end position="230"/>
    </location>
</feature>
<dbReference type="InterPro" id="IPR017871">
    <property type="entry name" value="ABC_transporter-like_CS"/>
</dbReference>
<evidence type="ECO:0000313" key="7">
    <source>
        <dbReference type="Proteomes" id="UP000662973"/>
    </source>
</evidence>
<reference evidence="6 7" key="1">
    <citation type="submission" date="2020-11" db="EMBL/GenBank/DDBJ databases">
        <title>Carbohydrate-dependent, anaerobic sulfur respiration: A novel catabolism in halophilic archaea.</title>
        <authorList>
            <person name="Sorokin D.Y."/>
            <person name="Messina E."/>
            <person name="Smedile F."/>
            <person name="La Cono V."/>
            <person name="Hallsworth J.E."/>
            <person name="Yakimov M.M."/>
        </authorList>
    </citation>
    <scope>NUCLEOTIDE SEQUENCE [LARGE SCALE GENOMIC DNA]</scope>
    <source>
        <strain evidence="6 7">HSR12-2</strain>
    </source>
</reference>
<dbReference type="Pfam" id="PF00005">
    <property type="entry name" value="ABC_tran"/>
    <property type="match status" value="1"/>
</dbReference>
<dbReference type="Proteomes" id="UP000662973">
    <property type="component" value="Chromosome"/>
</dbReference>
<dbReference type="PROSITE" id="PS50893">
    <property type="entry name" value="ABC_TRANSPORTER_2"/>
    <property type="match status" value="1"/>
</dbReference>
<evidence type="ECO:0000313" key="6">
    <source>
        <dbReference type="EMBL" id="QSG09157.1"/>
    </source>
</evidence>
<dbReference type="InterPro" id="IPR025302">
    <property type="entry name" value="DrrA1/2-like_C"/>
</dbReference>